<evidence type="ECO:0000313" key="3">
    <source>
        <dbReference type="Proteomes" id="UP000486351"/>
    </source>
</evidence>
<organism evidence="2 3">
    <name type="scientific">Phytophthora fragariae</name>
    <dbReference type="NCBI Taxonomy" id="53985"/>
    <lineage>
        <taxon>Eukaryota</taxon>
        <taxon>Sar</taxon>
        <taxon>Stramenopiles</taxon>
        <taxon>Oomycota</taxon>
        <taxon>Peronosporomycetes</taxon>
        <taxon>Peronosporales</taxon>
        <taxon>Peronosporaceae</taxon>
        <taxon>Phytophthora</taxon>
    </lineage>
</organism>
<feature type="region of interest" description="Disordered" evidence="1">
    <location>
        <begin position="24"/>
        <end position="48"/>
    </location>
</feature>
<name>A0A6G0SIA4_9STRA</name>
<dbReference type="AlphaFoldDB" id="A0A6G0SIA4"/>
<proteinExistence type="predicted"/>
<dbReference type="EMBL" id="QXFY01000056">
    <property type="protein sequence ID" value="KAE9359715.1"/>
    <property type="molecule type" value="Genomic_DNA"/>
</dbReference>
<reference evidence="2 3" key="1">
    <citation type="submission" date="2018-09" db="EMBL/GenBank/DDBJ databases">
        <title>Genomic investigation of the strawberry pathogen Phytophthora fragariae indicates pathogenicity is determined by transcriptional variation in three key races.</title>
        <authorList>
            <person name="Adams T.M."/>
            <person name="Armitage A.D."/>
            <person name="Sobczyk M.K."/>
            <person name="Bates H.J."/>
            <person name="Dunwell J.M."/>
            <person name="Nellist C.F."/>
            <person name="Harrison R.J."/>
        </authorList>
    </citation>
    <scope>NUCLEOTIDE SEQUENCE [LARGE SCALE GENOMIC DNA]</scope>
    <source>
        <strain evidence="2 3">NOV-77</strain>
    </source>
</reference>
<evidence type="ECO:0000256" key="1">
    <source>
        <dbReference type="SAM" id="MobiDB-lite"/>
    </source>
</evidence>
<gene>
    <name evidence="2" type="ORF">PF008_g2112</name>
</gene>
<comment type="caution">
    <text evidence="2">The sequence shown here is derived from an EMBL/GenBank/DDBJ whole genome shotgun (WGS) entry which is preliminary data.</text>
</comment>
<evidence type="ECO:0000313" key="2">
    <source>
        <dbReference type="EMBL" id="KAE9359715.1"/>
    </source>
</evidence>
<dbReference type="Proteomes" id="UP000486351">
    <property type="component" value="Unassembled WGS sequence"/>
</dbReference>
<accession>A0A6G0SIA4</accession>
<sequence>MLWEWLVMPQGLNNAPDVVREYEDELANDSDSEREPSTQACGEVRRDD</sequence>
<protein>
    <submittedName>
        <fullName evidence="2">Uncharacterized protein</fullName>
    </submittedName>
</protein>